<dbReference type="Pfam" id="PF01861">
    <property type="entry name" value="BpsA_C"/>
    <property type="match status" value="1"/>
</dbReference>
<evidence type="ECO:0000259" key="1">
    <source>
        <dbReference type="Pfam" id="PF01861"/>
    </source>
</evidence>
<name>A0ABN5ADP0_9BACI</name>
<sequence length="359" mass="41766">MQIPVLIGCGLIDILNKCYEDFLKIDLETEIGHLLKHKQAEKIVGIWNLWSRISFPRFETYVWQCVNRANRLQEVIDITGTVHTAINLLYVLSHHGLCQVSQNGDIVFSKKLKNDEVAVDCANAVIPERIKNKREHGQFQATWSTSVKRANMIFEQIPPWKHIFFCGDDDLTSLALGQMSSSACNISVGDIDRDLISFIKDYSGRHGLQIEAFEFDVKYEAPDQYKKKYDVFHCDPLDHGQGIDLWLQRAQEVLKGEPGDAIYLNISADRLGQREHYLFKHLHEMGFDLEEKYKNFSSYQVAEEPFLNTEKLNEEMNKINIGYDTIKDLYIHTDLYVFIRKSVRPIFLPQEFMEIRRKI</sequence>
<dbReference type="RefSeq" id="WP_006636243.1">
    <property type="nucleotide sequence ID" value="NZ_CP021920.1"/>
</dbReference>
<gene>
    <name evidence="2" type="ORF">S101395_02368</name>
</gene>
<dbReference type="GeneID" id="92853686"/>
<protein>
    <recommendedName>
        <fullName evidence="1">N(4)-bis(aminopropyl)spermidine synthase C-terminal domain-containing protein</fullName>
    </recommendedName>
</protein>
<dbReference type="InterPro" id="IPR002723">
    <property type="entry name" value="BpsA_C"/>
</dbReference>
<dbReference type="Gene3D" id="3.40.50.150">
    <property type="entry name" value="Vaccinia Virus protein VP39"/>
    <property type="match status" value="1"/>
</dbReference>
<evidence type="ECO:0000313" key="2">
    <source>
        <dbReference type="EMBL" id="ASB88876.1"/>
    </source>
</evidence>
<keyword evidence="3" id="KW-1185">Reference proteome</keyword>
<organism evidence="2 3">
    <name type="scientific">Bacillus sonorensis</name>
    <dbReference type="NCBI Taxonomy" id="119858"/>
    <lineage>
        <taxon>Bacteria</taxon>
        <taxon>Bacillati</taxon>
        <taxon>Bacillota</taxon>
        <taxon>Bacilli</taxon>
        <taxon>Bacillales</taxon>
        <taxon>Bacillaceae</taxon>
        <taxon>Bacillus</taxon>
    </lineage>
</organism>
<accession>A0ABN5ADP0</accession>
<dbReference type="InterPro" id="IPR029063">
    <property type="entry name" value="SAM-dependent_MTases_sf"/>
</dbReference>
<proteinExistence type="predicted"/>
<reference evidence="2 3" key="1">
    <citation type="submission" date="2017-06" db="EMBL/GenBank/DDBJ databases">
        <title>Genome sequence of Bacillus sonorensis strain SRCM101395.</title>
        <authorList>
            <person name="Cho S.H."/>
        </authorList>
    </citation>
    <scope>NUCLEOTIDE SEQUENCE [LARGE SCALE GENOMIC DNA]</scope>
    <source>
        <strain evidence="2 3">SRCM101395</strain>
    </source>
</reference>
<feature type="domain" description="N(4)-bis(aminopropyl)spermidine synthase C-terminal" evidence="1">
    <location>
        <begin position="126"/>
        <end position="303"/>
    </location>
</feature>
<evidence type="ECO:0000313" key="3">
    <source>
        <dbReference type="Proteomes" id="UP000196877"/>
    </source>
</evidence>
<dbReference type="Proteomes" id="UP000196877">
    <property type="component" value="Chromosome"/>
</dbReference>
<dbReference type="EMBL" id="CP021920">
    <property type="protein sequence ID" value="ASB88876.1"/>
    <property type="molecule type" value="Genomic_DNA"/>
</dbReference>